<evidence type="ECO:0000313" key="3">
    <source>
        <dbReference type="EMBL" id="VDM82249.1"/>
    </source>
</evidence>
<reference evidence="2 4" key="1">
    <citation type="submission" date="2018-11" db="EMBL/GenBank/DDBJ databases">
        <authorList>
            <consortium name="Pathogen Informatics"/>
        </authorList>
    </citation>
    <scope>NUCLEOTIDE SEQUENCE [LARGE SCALE GENOMIC DNA]</scope>
</reference>
<organism evidence="2 4">
    <name type="scientific">Strongylus vulgaris</name>
    <name type="common">Blood worm</name>
    <dbReference type="NCBI Taxonomy" id="40348"/>
    <lineage>
        <taxon>Eukaryota</taxon>
        <taxon>Metazoa</taxon>
        <taxon>Ecdysozoa</taxon>
        <taxon>Nematoda</taxon>
        <taxon>Chromadorea</taxon>
        <taxon>Rhabditida</taxon>
        <taxon>Rhabditina</taxon>
        <taxon>Rhabditomorpha</taxon>
        <taxon>Strongyloidea</taxon>
        <taxon>Strongylidae</taxon>
        <taxon>Strongylus</taxon>
    </lineage>
</organism>
<feature type="region of interest" description="Disordered" evidence="1">
    <location>
        <begin position="1"/>
        <end position="55"/>
    </location>
</feature>
<evidence type="ECO:0000256" key="1">
    <source>
        <dbReference type="SAM" id="MobiDB-lite"/>
    </source>
</evidence>
<evidence type="ECO:0000313" key="2">
    <source>
        <dbReference type="EMBL" id="VDM68806.1"/>
    </source>
</evidence>
<proteinExistence type="predicted"/>
<accession>A0A3P7IGW1</accession>
<name>A0A3P7IGW1_STRVU</name>
<dbReference type="EMBL" id="UYYB01116685">
    <property type="protein sequence ID" value="VDM82249.1"/>
    <property type="molecule type" value="Genomic_DNA"/>
</dbReference>
<dbReference type="EMBL" id="UYYB01010027">
    <property type="protein sequence ID" value="VDM68806.1"/>
    <property type="molecule type" value="Genomic_DNA"/>
</dbReference>
<keyword evidence="4" id="KW-1185">Reference proteome</keyword>
<feature type="compositionally biased region" description="Polar residues" evidence="1">
    <location>
        <begin position="44"/>
        <end position="55"/>
    </location>
</feature>
<gene>
    <name evidence="3" type="ORF">SVUK_LOCUS17247</name>
    <name evidence="2" type="ORF">SVUK_LOCUS3804</name>
</gene>
<evidence type="ECO:0000313" key="4">
    <source>
        <dbReference type="Proteomes" id="UP000270094"/>
    </source>
</evidence>
<sequence>MTDFSTAMPKPPAALARSIRPPVPRLPGKPVGKADVVVKKPAARTQSQPRPSAEG</sequence>
<dbReference type="Proteomes" id="UP000270094">
    <property type="component" value="Unassembled WGS sequence"/>
</dbReference>
<dbReference type="AlphaFoldDB" id="A0A3P7IGW1"/>
<protein>
    <submittedName>
        <fullName evidence="2">Uncharacterized protein</fullName>
    </submittedName>
</protein>